<evidence type="ECO:0000313" key="4">
    <source>
        <dbReference type="EMBL" id="RII01071.1"/>
    </source>
</evidence>
<accession>A0A399FXX8</accession>
<dbReference type="PANTHER" id="PTHR43345">
    <property type="entry name" value="3-ISOPROPYLMALATE DEHYDRATASE SMALL SUBUNIT 2-RELATED-RELATED"/>
    <property type="match status" value="1"/>
</dbReference>
<evidence type="ECO:0000259" key="3">
    <source>
        <dbReference type="Pfam" id="PF00694"/>
    </source>
</evidence>
<evidence type="ECO:0000256" key="2">
    <source>
        <dbReference type="ARBA" id="ARBA00023239"/>
    </source>
</evidence>
<dbReference type="InterPro" id="IPR050075">
    <property type="entry name" value="LeuD"/>
</dbReference>
<dbReference type="InterPro" id="IPR011827">
    <property type="entry name" value="LeuD_type2/HacB/DmdB"/>
</dbReference>
<gene>
    <name evidence="4" type="ORF">B9J77_00610</name>
</gene>
<dbReference type="PANTHER" id="PTHR43345:SF2">
    <property type="entry name" value="3-ISOPROPYLMALATE DEHYDRATASE SMALL SUBUNIT 1"/>
    <property type="match status" value="1"/>
</dbReference>
<dbReference type="NCBIfam" id="TIGR02087">
    <property type="entry name" value="LEUD_arch"/>
    <property type="match status" value="1"/>
</dbReference>
<keyword evidence="2" id="KW-0456">Lyase</keyword>
<organism evidence="4 5">
    <name type="scientific">candidate division NPL-UPA2 bacterium Unc8</name>
    <dbReference type="NCBI Taxonomy" id="1980939"/>
    <lineage>
        <taxon>Bacteria</taxon>
    </lineage>
</organism>
<protein>
    <submittedName>
        <fullName evidence="4">3-isopropylmalate dehydratase</fullName>
    </submittedName>
</protein>
<dbReference type="InterPro" id="IPR000573">
    <property type="entry name" value="AconitaseA/IPMdHydase_ssu_swvl"/>
</dbReference>
<dbReference type="Pfam" id="PF00694">
    <property type="entry name" value="Aconitase_C"/>
    <property type="match status" value="1"/>
</dbReference>
<evidence type="ECO:0000256" key="1">
    <source>
        <dbReference type="ARBA" id="ARBA00009869"/>
    </source>
</evidence>
<dbReference type="SUPFAM" id="SSF52016">
    <property type="entry name" value="LeuD/IlvD-like"/>
    <property type="match status" value="1"/>
</dbReference>
<evidence type="ECO:0000313" key="5">
    <source>
        <dbReference type="Proteomes" id="UP000266287"/>
    </source>
</evidence>
<reference evidence="4 5" key="1">
    <citation type="submission" date="2018-08" db="EMBL/GenBank/DDBJ databases">
        <title>Draft genome of candidate division NPL-UPA2 bacterium Unc8 that adapted to ultra-basic serpentinizing groundwater.</title>
        <authorList>
            <person name="Ishii S."/>
            <person name="Suzuki S."/>
            <person name="Nealson K.H."/>
        </authorList>
    </citation>
    <scope>NUCLEOTIDE SEQUENCE [LARGE SCALE GENOMIC DNA]</scope>
    <source>
        <strain evidence="4">Unc8</strain>
    </source>
</reference>
<dbReference type="Proteomes" id="UP000266287">
    <property type="component" value="Unassembled WGS sequence"/>
</dbReference>
<name>A0A399FXX8_UNCN2</name>
<sequence length="169" mass="18769">MILKGRALKFSIDDDISTDYIISGRYKFALTDPNVLAQHCMEDIDPDFRKRSAGNFIVAGENFGCGSSREEASIAIKYAGINGVVAKSFDRIFRRNSINIGLPLAECNTGEIENGDAIKLCLEKGVLWHRSHEIVVKQLPEIMMSILRDGGLVAHFKRHGGFFIAQKPL</sequence>
<comment type="similarity">
    <text evidence="1">Belongs to the LeuD family. LeuD type 2 subfamily.</text>
</comment>
<feature type="domain" description="Aconitase A/isopropylmalate dehydratase small subunit swivel" evidence="3">
    <location>
        <begin position="46"/>
        <end position="102"/>
    </location>
</feature>
<dbReference type="EMBL" id="NDHY01000001">
    <property type="protein sequence ID" value="RII01071.1"/>
    <property type="molecule type" value="Genomic_DNA"/>
</dbReference>
<comment type="caution">
    <text evidence="4">The sequence shown here is derived from an EMBL/GenBank/DDBJ whole genome shotgun (WGS) entry which is preliminary data.</text>
</comment>
<dbReference type="GO" id="GO:0016836">
    <property type="term" value="F:hydro-lyase activity"/>
    <property type="evidence" value="ECO:0007669"/>
    <property type="project" value="InterPro"/>
</dbReference>
<proteinExistence type="inferred from homology"/>
<dbReference type="InterPro" id="IPR015928">
    <property type="entry name" value="Aconitase/3IPM_dehydase_swvl"/>
</dbReference>
<dbReference type="AlphaFoldDB" id="A0A399FXX8"/>
<dbReference type="Gene3D" id="3.20.19.10">
    <property type="entry name" value="Aconitase, domain 4"/>
    <property type="match status" value="1"/>
</dbReference>